<evidence type="ECO:0000256" key="4">
    <source>
        <dbReference type="ARBA" id="ARBA00023136"/>
    </source>
</evidence>
<comment type="subcellular location">
    <subcellularLocation>
        <location evidence="1">Membrane</location>
        <topology evidence="1">Single-pass membrane protein</topology>
    </subcellularLocation>
</comment>
<dbReference type="Gene3D" id="3.30.1150.10">
    <property type="match status" value="1"/>
</dbReference>
<dbReference type="NCBIfam" id="TIGR01352">
    <property type="entry name" value="tonB_Cterm"/>
    <property type="match status" value="1"/>
</dbReference>
<keyword evidence="3 6" id="KW-1133">Transmembrane helix</keyword>
<dbReference type="Pfam" id="PF03544">
    <property type="entry name" value="TonB_C"/>
    <property type="match status" value="1"/>
</dbReference>
<dbReference type="InterPro" id="IPR006260">
    <property type="entry name" value="TonB/TolA_C"/>
</dbReference>
<evidence type="ECO:0000313" key="8">
    <source>
        <dbReference type="EMBL" id="XBH17013.1"/>
    </source>
</evidence>
<feature type="transmembrane region" description="Helical" evidence="6">
    <location>
        <begin position="12"/>
        <end position="33"/>
    </location>
</feature>
<evidence type="ECO:0000256" key="2">
    <source>
        <dbReference type="ARBA" id="ARBA00022692"/>
    </source>
</evidence>
<keyword evidence="4 6" id="KW-0472">Membrane</keyword>
<protein>
    <submittedName>
        <fullName evidence="8">TonB family protein</fullName>
    </submittedName>
</protein>
<dbReference type="AlphaFoldDB" id="A0AAU7DIA2"/>
<dbReference type="EMBL" id="CP121196">
    <property type="protein sequence ID" value="XBH17013.1"/>
    <property type="molecule type" value="Genomic_DNA"/>
</dbReference>
<dbReference type="RefSeq" id="WP_348262245.1">
    <property type="nucleotide sequence ID" value="NZ_CP121196.1"/>
</dbReference>
<dbReference type="GO" id="GO:0016020">
    <property type="term" value="C:membrane"/>
    <property type="evidence" value="ECO:0007669"/>
    <property type="project" value="UniProtKB-SubCell"/>
</dbReference>
<dbReference type="InterPro" id="IPR037682">
    <property type="entry name" value="TonB_C"/>
</dbReference>
<name>A0AAU7DIA2_9BACT</name>
<evidence type="ECO:0000256" key="1">
    <source>
        <dbReference type="ARBA" id="ARBA00004167"/>
    </source>
</evidence>
<accession>A0AAU7DIA2</accession>
<evidence type="ECO:0000256" key="6">
    <source>
        <dbReference type="SAM" id="Phobius"/>
    </source>
</evidence>
<dbReference type="GO" id="GO:0055085">
    <property type="term" value="P:transmembrane transport"/>
    <property type="evidence" value="ECO:0007669"/>
    <property type="project" value="InterPro"/>
</dbReference>
<evidence type="ECO:0000259" key="7">
    <source>
        <dbReference type="Pfam" id="PF03544"/>
    </source>
</evidence>
<keyword evidence="2 6" id="KW-0812">Transmembrane</keyword>
<sequence>MRSPAERSRRLLRAITFSLALRASFFCFALLFGSRPTIRIIEPVKTQVVAQLALSGGSHAIRITLPVSQFAAHTQEPTPNTDAAKKTDIPMQVPALKKSGGGSTKTPHHGDGSSTALTGNGSDAQDIHPAFPVFSPHPPVSDRSLLPSSEEKIVVDVSVDAFGQVVSENLVKGLGNRLDKIVLETVKTWRFQPATVNGKPVATEAELIFPFNLDYPITVS</sequence>
<reference evidence="8" key="1">
    <citation type="submission" date="2023-03" db="EMBL/GenBank/DDBJ databases">
        <title>Edaphobacter sp.</title>
        <authorList>
            <person name="Huber K.J."/>
            <person name="Papendorf J."/>
            <person name="Pilke C."/>
            <person name="Bunk B."/>
            <person name="Sproeer C."/>
            <person name="Pester M."/>
        </authorList>
    </citation>
    <scope>NUCLEOTIDE SEQUENCE</scope>
    <source>
        <strain evidence="8">DSM 110680</strain>
    </source>
</reference>
<evidence type="ECO:0000256" key="3">
    <source>
        <dbReference type="ARBA" id="ARBA00022989"/>
    </source>
</evidence>
<organism evidence="8">
    <name type="scientific">Telmatobacter sp. DSM 110680</name>
    <dbReference type="NCBI Taxonomy" id="3036704"/>
    <lineage>
        <taxon>Bacteria</taxon>
        <taxon>Pseudomonadati</taxon>
        <taxon>Acidobacteriota</taxon>
        <taxon>Terriglobia</taxon>
        <taxon>Terriglobales</taxon>
        <taxon>Acidobacteriaceae</taxon>
        <taxon>Telmatobacter</taxon>
    </lineage>
</organism>
<feature type="domain" description="TonB C-terminal" evidence="7">
    <location>
        <begin position="152"/>
        <end position="213"/>
    </location>
</feature>
<evidence type="ECO:0000256" key="5">
    <source>
        <dbReference type="SAM" id="MobiDB-lite"/>
    </source>
</evidence>
<feature type="compositionally biased region" description="Polar residues" evidence="5">
    <location>
        <begin position="112"/>
        <end position="122"/>
    </location>
</feature>
<feature type="region of interest" description="Disordered" evidence="5">
    <location>
        <begin position="94"/>
        <end position="122"/>
    </location>
</feature>
<proteinExistence type="predicted"/>
<dbReference type="SUPFAM" id="SSF74653">
    <property type="entry name" value="TolA/TonB C-terminal domain"/>
    <property type="match status" value="1"/>
</dbReference>
<gene>
    <name evidence="8" type="ORF">P8935_20870</name>
</gene>